<gene>
    <name evidence="1" type="ORF">LshimejAT787_1001300</name>
</gene>
<dbReference type="Proteomes" id="UP001063166">
    <property type="component" value="Unassembled WGS sequence"/>
</dbReference>
<evidence type="ECO:0000313" key="2">
    <source>
        <dbReference type="Proteomes" id="UP001063166"/>
    </source>
</evidence>
<sequence>MVKKNDAAIERHVRELYLTGNAYVKHGRLEEAINVYSTAIHYIDYYKNFVDLKTARDIRRSRLACYNTLNMTDRAADDFHYLINNPAAPEDLSLTADLKFFKLYSSDSDPLRLRNLSPATIEASLRCLHRVGNAYADRGELEVAVKLYTLIIGAYSYLDSIDPSIIWNVRVSRYKCYLALNWRDEVGQEVEYFVENNQPPRRRPSRRITV</sequence>
<name>A0A9P3URN3_LYOSH</name>
<dbReference type="AlphaFoldDB" id="A0A9P3URN3"/>
<dbReference type="EMBL" id="BRPK01000010">
    <property type="protein sequence ID" value="GLB41530.1"/>
    <property type="molecule type" value="Genomic_DNA"/>
</dbReference>
<protein>
    <recommendedName>
        <fullName evidence="3">Tetratricopeptide repeat protein</fullName>
    </recommendedName>
</protein>
<dbReference type="Gene3D" id="1.25.40.10">
    <property type="entry name" value="Tetratricopeptide repeat domain"/>
    <property type="match status" value="1"/>
</dbReference>
<accession>A0A9P3URN3</accession>
<organism evidence="1 2">
    <name type="scientific">Lyophyllum shimeji</name>
    <name type="common">Hon-shimeji</name>
    <name type="synonym">Tricholoma shimeji</name>
    <dbReference type="NCBI Taxonomy" id="47721"/>
    <lineage>
        <taxon>Eukaryota</taxon>
        <taxon>Fungi</taxon>
        <taxon>Dikarya</taxon>
        <taxon>Basidiomycota</taxon>
        <taxon>Agaricomycotina</taxon>
        <taxon>Agaricomycetes</taxon>
        <taxon>Agaricomycetidae</taxon>
        <taxon>Agaricales</taxon>
        <taxon>Tricholomatineae</taxon>
        <taxon>Lyophyllaceae</taxon>
        <taxon>Lyophyllum</taxon>
    </lineage>
</organism>
<dbReference type="InterPro" id="IPR011990">
    <property type="entry name" value="TPR-like_helical_dom_sf"/>
</dbReference>
<evidence type="ECO:0008006" key="3">
    <source>
        <dbReference type="Google" id="ProtNLM"/>
    </source>
</evidence>
<dbReference type="SUPFAM" id="SSF48452">
    <property type="entry name" value="TPR-like"/>
    <property type="match status" value="1"/>
</dbReference>
<keyword evidence="2" id="KW-1185">Reference proteome</keyword>
<evidence type="ECO:0000313" key="1">
    <source>
        <dbReference type="EMBL" id="GLB41530.1"/>
    </source>
</evidence>
<comment type="caution">
    <text evidence="1">The sequence shown here is derived from an EMBL/GenBank/DDBJ whole genome shotgun (WGS) entry which is preliminary data.</text>
</comment>
<reference evidence="1" key="1">
    <citation type="submission" date="2022-07" db="EMBL/GenBank/DDBJ databases">
        <title>The genome of Lyophyllum shimeji provides insight into the initial evolution of ectomycorrhizal fungal genome.</title>
        <authorList>
            <person name="Kobayashi Y."/>
            <person name="Shibata T."/>
            <person name="Hirakawa H."/>
            <person name="Shigenobu S."/>
            <person name="Nishiyama T."/>
            <person name="Yamada A."/>
            <person name="Hasebe M."/>
            <person name="Kawaguchi M."/>
        </authorList>
    </citation>
    <scope>NUCLEOTIDE SEQUENCE</scope>
    <source>
        <strain evidence="1">AT787</strain>
    </source>
</reference>
<proteinExistence type="predicted"/>